<evidence type="ECO:0000256" key="2">
    <source>
        <dbReference type="ARBA" id="ARBA00022532"/>
    </source>
</evidence>
<protein>
    <recommendedName>
        <fullName evidence="1">malate dehydrogenase</fullName>
        <ecNumber evidence="1">1.1.1.37</ecNumber>
    </recommendedName>
</protein>
<keyword evidence="4" id="KW-0520">NAD</keyword>
<dbReference type="InterPro" id="IPR015955">
    <property type="entry name" value="Lactate_DH/Glyco_Ohase_4_C"/>
</dbReference>
<feature type="domain" description="Lactate/malate dehydrogenase N-terminal" evidence="6">
    <location>
        <begin position="155"/>
        <end position="204"/>
    </location>
</feature>
<dbReference type="SUPFAM" id="SSF51735">
    <property type="entry name" value="NAD(P)-binding Rossmann-fold domains"/>
    <property type="match status" value="5"/>
</dbReference>
<feature type="domain" description="Lactate/malate dehydrogenase N-terminal" evidence="6">
    <location>
        <begin position="246"/>
        <end position="295"/>
    </location>
</feature>
<feature type="compositionally biased region" description="Basic and acidic residues" evidence="5">
    <location>
        <begin position="11"/>
        <end position="23"/>
    </location>
</feature>
<sequence>MQLFHPLSGSERPELESRLRSLPEESSSVVMDRSSSNPPLVSEEHLDYPSRCKVWKSWKFDVITIVKSLATAIAKYFPHALINMISNPVNSTVPIAAVVFKKAGMYDEKSLFGVTTLDVVMAKTFYRGKAKVLVADVNVPVIGGLYGVWVGFPCDIVKSLATAIAKYFPHALINMISNPVNSTVPIAAVVFKKAGTYDEKRLFGVTTLDVVRAKTFYRGKAKVPVADVNVPVIGGLYGVWAGFPCDIVKSLATAIAKYFPHALINMISNPVNSTVPIAAVVFKKAGTYDEKRLFGVTTLDVVRAKTFYRGKAKVPVADVNVPVIGGLYGVWAGFPCDIVKSLATAIAKYFPHALINMISNPVNSTVPIAAVVFKKAGTYDEKRLFGVTTLDVVRAKTFYHGKAKVPVADVNVPVIGGLYGVWAGFPCDIVKSLATAIAKYFPHALINMISNPVNSTVPIAAVVFKKAGTYDEKRLFGVTTLDVVRAKTFYRGKAKVPVADVNVPVIGGLYGVWAGFPCE</sequence>
<dbReference type="InterPro" id="IPR036291">
    <property type="entry name" value="NAD(P)-bd_dom_sf"/>
</dbReference>
<proteinExistence type="predicted"/>
<dbReference type="PROSITE" id="PS00068">
    <property type="entry name" value="MDH"/>
    <property type="match status" value="4"/>
</dbReference>
<accession>A0A9D4YDQ3</accession>
<keyword evidence="8" id="KW-1185">Reference proteome</keyword>
<dbReference type="Gene3D" id="3.40.50.720">
    <property type="entry name" value="NAD(P)-binding Rossmann-like Domain"/>
    <property type="match status" value="5"/>
</dbReference>
<dbReference type="SUPFAM" id="SSF56327">
    <property type="entry name" value="LDH C-terminal domain-like"/>
    <property type="match status" value="4"/>
</dbReference>
<dbReference type="EMBL" id="JAMSHJ010000002">
    <property type="protein sequence ID" value="KAI5436624.1"/>
    <property type="molecule type" value="Genomic_DNA"/>
</dbReference>
<feature type="compositionally biased region" description="Low complexity" evidence="5">
    <location>
        <begin position="1"/>
        <end position="10"/>
    </location>
</feature>
<evidence type="ECO:0000256" key="3">
    <source>
        <dbReference type="ARBA" id="ARBA00023002"/>
    </source>
</evidence>
<dbReference type="GO" id="GO:0006099">
    <property type="term" value="P:tricarboxylic acid cycle"/>
    <property type="evidence" value="ECO:0007669"/>
    <property type="project" value="UniProtKB-KW"/>
</dbReference>
<feature type="domain" description="Lactate/malate dehydrogenase N-terminal" evidence="6">
    <location>
        <begin position="428"/>
        <end position="477"/>
    </location>
</feature>
<feature type="domain" description="Lactate/malate dehydrogenase N-terminal" evidence="6">
    <location>
        <begin position="64"/>
        <end position="113"/>
    </location>
</feature>
<gene>
    <name evidence="7" type="ORF">KIW84_022945</name>
</gene>
<dbReference type="InterPro" id="IPR001236">
    <property type="entry name" value="Lactate/malate_DH_N"/>
</dbReference>
<dbReference type="PANTHER" id="PTHR11540:SF58">
    <property type="entry name" value="MALATE DEHYDROGENASE 1, MITOCHONDRIAL-RELATED"/>
    <property type="match status" value="1"/>
</dbReference>
<dbReference type="Gramene" id="Psat02G0294500-T1">
    <property type="protein sequence ID" value="KAI5436624.1"/>
    <property type="gene ID" value="KIW84_022945"/>
</dbReference>
<feature type="region of interest" description="Disordered" evidence="5">
    <location>
        <begin position="1"/>
        <end position="37"/>
    </location>
</feature>
<dbReference type="Pfam" id="PF00056">
    <property type="entry name" value="Ldh_1_N"/>
    <property type="match status" value="5"/>
</dbReference>
<keyword evidence="3" id="KW-0560">Oxidoreductase</keyword>
<dbReference type="GO" id="GO:0006108">
    <property type="term" value="P:malate metabolic process"/>
    <property type="evidence" value="ECO:0007669"/>
    <property type="project" value="InterPro"/>
</dbReference>
<dbReference type="AlphaFoldDB" id="A0A9D4YDQ3"/>
<dbReference type="GO" id="GO:0005739">
    <property type="term" value="C:mitochondrion"/>
    <property type="evidence" value="ECO:0007669"/>
    <property type="project" value="TreeGrafter"/>
</dbReference>
<evidence type="ECO:0000256" key="1">
    <source>
        <dbReference type="ARBA" id="ARBA00012995"/>
    </source>
</evidence>
<dbReference type="Proteomes" id="UP001058974">
    <property type="component" value="Chromosome 2"/>
</dbReference>
<comment type="caution">
    <text evidence="7">The sequence shown here is derived from an EMBL/GenBank/DDBJ whole genome shotgun (WGS) entry which is preliminary data.</text>
</comment>
<dbReference type="EC" id="1.1.1.37" evidence="1"/>
<evidence type="ECO:0000313" key="7">
    <source>
        <dbReference type="EMBL" id="KAI5436624.1"/>
    </source>
</evidence>
<dbReference type="GO" id="GO:0030060">
    <property type="term" value="F:L-malate dehydrogenase (NAD+) activity"/>
    <property type="evidence" value="ECO:0007669"/>
    <property type="project" value="UniProtKB-EC"/>
</dbReference>
<dbReference type="Gene3D" id="3.90.110.10">
    <property type="entry name" value="Lactate dehydrogenase/glycoside hydrolase, family 4, C-terminal"/>
    <property type="match status" value="4"/>
</dbReference>
<name>A0A9D4YDQ3_PEA</name>
<evidence type="ECO:0000256" key="4">
    <source>
        <dbReference type="ARBA" id="ARBA00023027"/>
    </source>
</evidence>
<evidence type="ECO:0000256" key="5">
    <source>
        <dbReference type="SAM" id="MobiDB-lite"/>
    </source>
</evidence>
<evidence type="ECO:0000259" key="6">
    <source>
        <dbReference type="Pfam" id="PF00056"/>
    </source>
</evidence>
<feature type="compositionally biased region" description="Low complexity" evidence="5">
    <location>
        <begin position="24"/>
        <end position="36"/>
    </location>
</feature>
<reference evidence="7 8" key="1">
    <citation type="journal article" date="2022" name="Nat. Genet.">
        <title>Improved pea reference genome and pan-genome highlight genomic features and evolutionary characteristics.</title>
        <authorList>
            <person name="Yang T."/>
            <person name="Liu R."/>
            <person name="Luo Y."/>
            <person name="Hu S."/>
            <person name="Wang D."/>
            <person name="Wang C."/>
            <person name="Pandey M.K."/>
            <person name="Ge S."/>
            <person name="Xu Q."/>
            <person name="Li N."/>
            <person name="Li G."/>
            <person name="Huang Y."/>
            <person name="Saxena R.K."/>
            <person name="Ji Y."/>
            <person name="Li M."/>
            <person name="Yan X."/>
            <person name="He Y."/>
            <person name="Liu Y."/>
            <person name="Wang X."/>
            <person name="Xiang C."/>
            <person name="Varshney R.K."/>
            <person name="Ding H."/>
            <person name="Gao S."/>
            <person name="Zong X."/>
        </authorList>
    </citation>
    <scope>NUCLEOTIDE SEQUENCE [LARGE SCALE GENOMIC DNA]</scope>
    <source>
        <strain evidence="7 8">cv. Zhongwan 6</strain>
    </source>
</reference>
<feature type="domain" description="Lactate/malate dehydrogenase N-terminal" evidence="6">
    <location>
        <begin position="337"/>
        <end position="386"/>
    </location>
</feature>
<dbReference type="InterPro" id="IPR001252">
    <property type="entry name" value="Malate_DH_AS"/>
</dbReference>
<evidence type="ECO:0000313" key="8">
    <source>
        <dbReference type="Proteomes" id="UP001058974"/>
    </source>
</evidence>
<organism evidence="7 8">
    <name type="scientific">Pisum sativum</name>
    <name type="common">Garden pea</name>
    <name type="synonym">Lathyrus oleraceus</name>
    <dbReference type="NCBI Taxonomy" id="3888"/>
    <lineage>
        <taxon>Eukaryota</taxon>
        <taxon>Viridiplantae</taxon>
        <taxon>Streptophyta</taxon>
        <taxon>Embryophyta</taxon>
        <taxon>Tracheophyta</taxon>
        <taxon>Spermatophyta</taxon>
        <taxon>Magnoliopsida</taxon>
        <taxon>eudicotyledons</taxon>
        <taxon>Gunneridae</taxon>
        <taxon>Pentapetalae</taxon>
        <taxon>rosids</taxon>
        <taxon>fabids</taxon>
        <taxon>Fabales</taxon>
        <taxon>Fabaceae</taxon>
        <taxon>Papilionoideae</taxon>
        <taxon>50 kb inversion clade</taxon>
        <taxon>NPAAA clade</taxon>
        <taxon>Hologalegina</taxon>
        <taxon>IRL clade</taxon>
        <taxon>Fabeae</taxon>
        <taxon>Lathyrus</taxon>
    </lineage>
</organism>
<dbReference type="PANTHER" id="PTHR11540">
    <property type="entry name" value="MALATE AND LACTATE DEHYDROGENASE"/>
    <property type="match status" value="1"/>
</dbReference>
<keyword evidence="2" id="KW-0816">Tricarboxylic acid cycle</keyword>